<comment type="caution">
    <text evidence="1">The sequence shown here is derived from an EMBL/GenBank/DDBJ whole genome shotgun (WGS) entry which is preliminary data.</text>
</comment>
<name>A0AAD9LEL7_9STRA</name>
<gene>
    <name evidence="1" type="ORF">P3T76_011867</name>
</gene>
<accession>A0AAD9LEL7</accession>
<dbReference type="AlphaFoldDB" id="A0AAD9LEL7"/>
<organism evidence="1 2">
    <name type="scientific">Phytophthora citrophthora</name>
    <dbReference type="NCBI Taxonomy" id="4793"/>
    <lineage>
        <taxon>Eukaryota</taxon>
        <taxon>Sar</taxon>
        <taxon>Stramenopiles</taxon>
        <taxon>Oomycota</taxon>
        <taxon>Peronosporomycetes</taxon>
        <taxon>Peronosporales</taxon>
        <taxon>Peronosporaceae</taxon>
        <taxon>Phytophthora</taxon>
    </lineage>
</organism>
<reference evidence="1" key="1">
    <citation type="submission" date="2023-08" db="EMBL/GenBank/DDBJ databases">
        <title>Reference Genome Resource for the Citrus Pathogen Phytophthora citrophthora.</title>
        <authorList>
            <person name="Moller H."/>
            <person name="Coetzee B."/>
            <person name="Rose L.J."/>
            <person name="Van Niekerk J.M."/>
        </authorList>
    </citation>
    <scope>NUCLEOTIDE SEQUENCE</scope>
    <source>
        <strain evidence="1">STE-U-9442</strain>
    </source>
</reference>
<evidence type="ECO:0000313" key="2">
    <source>
        <dbReference type="Proteomes" id="UP001259832"/>
    </source>
</evidence>
<dbReference type="EMBL" id="JASMQC010000028">
    <property type="protein sequence ID" value="KAK1933653.1"/>
    <property type="molecule type" value="Genomic_DNA"/>
</dbReference>
<sequence>MGVWMIVLKATTSIAAMIMCLSPIPSTYHIYTTKDTGEVAVLPLVALWRFLKVYGLSAFA</sequence>
<evidence type="ECO:0000313" key="1">
    <source>
        <dbReference type="EMBL" id="KAK1933653.1"/>
    </source>
</evidence>
<proteinExistence type="predicted"/>
<keyword evidence="2" id="KW-1185">Reference proteome</keyword>
<protein>
    <submittedName>
        <fullName evidence="1">Uncharacterized protein</fullName>
    </submittedName>
</protein>
<dbReference type="Proteomes" id="UP001259832">
    <property type="component" value="Unassembled WGS sequence"/>
</dbReference>